<name>A0A9F7TIJ7_ICTPU</name>
<dbReference type="GeneID" id="128629986"/>
<dbReference type="AlphaFoldDB" id="A0A9F7TIJ7"/>
<organism evidence="2 3">
    <name type="scientific">Ictalurus punctatus</name>
    <name type="common">Channel catfish</name>
    <name type="synonym">Silurus punctatus</name>
    <dbReference type="NCBI Taxonomy" id="7998"/>
    <lineage>
        <taxon>Eukaryota</taxon>
        <taxon>Metazoa</taxon>
        <taxon>Chordata</taxon>
        <taxon>Craniata</taxon>
        <taxon>Vertebrata</taxon>
        <taxon>Euteleostomi</taxon>
        <taxon>Actinopterygii</taxon>
        <taxon>Neopterygii</taxon>
        <taxon>Teleostei</taxon>
        <taxon>Ostariophysi</taxon>
        <taxon>Siluriformes</taxon>
        <taxon>Ictaluridae</taxon>
        <taxon>Ictalurus</taxon>
    </lineage>
</organism>
<gene>
    <name evidence="3" type="primary">LOC128629986</name>
</gene>
<reference evidence="3" key="1">
    <citation type="submission" date="2025-08" db="UniProtKB">
        <authorList>
            <consortium name="RefSeq"/>
        </authorList>
    </citation>
    <scope>IDENTIFICATION</scope>
    <source>
        <tissue evidence="3">Blood</tissue>
    </source>
</reference>
<protein>
    <submittedName>
        <fullName evidence="3">DNA translocase FtsK-like isoform X2</fullName>
    </submittedName>
</protein>
<evidence type="ECO:0000256" key="1">
    <source>
        <dbReference type="SAM" id="MobiDB-lite"/>
    </source>
</evidence>
<sequence length="406" mass="44327">MMQTGRRNITERKTNNQKQQIAKMDIWGVRMPPLLVEYFATLRQQSEDYQAALRKQQDARNYLGFNLPPMFMQDYAMLRQQEEESRYKGEFVFSTETQPGTDRVTSELEPELHGVGSPAELQQRVSGEALAPGFDVRVPVKSQVPKVPAKPRVPEVQIKPCVPEFTFRPTDPNDQMPLTPSQAPLTPQSADTHRQAPFTPQSADTHRQAPLKPQSVDTHRQAPLTPQSADTHRQAPLTPQSADTHRQAPLTPQSADTASQALPMPKVHIVTSEPQPPRSAEVVAQPACSMATSVPPFCFEETHAPLPGRTGDFSRPSSSAGDVAPLSCSAEEISQPPCAIVEAARPPDFAGDIFSREPGPPDGGRIILGAPGVAPLGEGSVTYQEALDSTSHQPLHCTTCHMTTCT</sequence>
<feature type="region of interest" description="Disordered" evidence="1">
    <location>
        <begin position="164"/>
        <end position="260"/>
    </location>
</feature>
<dbReference type="RefSeq" id="XP_053534527.1">
    <property type="nucleotide sequence ID" value="XM_053678552.1"/>
</dbReference>
<feature type="compositionally biased region" description="Polar residues" evidence="1">
    <location>
        <begin position="172"/>
        <end position="190"/>
    </location>
</feature>
<evidence type="ECO:0000313" key="2">
    <source>
        <dbReference type="Proteomes" id="UP000221080"/>
    </source>
</evidence>
<accession>A0A9F7TIJ7</accession>
<dbReference type="Proteomes" id="UP000221080">
    <property type="component" value="Unplaced"/>
</dbReference>
<feature type="compositionally biased region" description="Polar residues" evidence="1">
    <location>
        <begin position="250"/>
        <end position="260"/>
    </location>
</feature>
<keyword evidence="2" id="KW-1185">Reference proteome</keyword>
<evidence type="ECO:0000313" key="3">
    <source>
        <dbReference type="RefSeq" id="XP_053534527.1"/>
    </source>
</evidence>
<proteinExistence type="predicted"/>